<accession>A0ABU3WK64</accession>
<protein>
    <recommendedName>
        <fullName evidence="3">Secreted protein</fullName>
    </recommendedName>
</protein>
<reference evidence="1 2" key="1">
    <citation type="submission" date="2019-10" db="EMBL/GenBank/DDBJ databases">
        <title>Draft Genome Assembly of Rhodococcus zopfii DSM44189.</title>
        <authorList>
            <person name="Sutton J.M."/>
            <person name="Akob D.M."/>
            <person name="Bushman T.J."/>
        </authorList>
    </citation>
    <scope>NUCLEOTIDE SEQUENCE [LARGE SCALE GENOMIC DNA]</scope>
    <source>
        <strain evidence="1 2">DSM 44189</strain>
    </source>
</reference>
<evidence type="ECO:0008006" key="3">
    <source>
        <dbReference type="Google" id="ProtNLM"/>
    </source>
</evidence>
<name>A0ABU3WK64_9NOCA</name>
<sequence>MRFGRGVAAAAAVVGALMAPVAFGITVGAGTARAESWQLGPLYRYEFTGVGAEYFCSKSTAQARAARAIELVPCTLDPATGSWYRIAIDTYGLAPQGLGSSS</sequence>
<evidence type="ECO:0000313" key="2">
    <source>
        <dbReference type="Proteomes" id="UP001275440"/>
    </source>
</evidence>
<comment type="caution">
    <text evidence="1">The sequence shown here is derived from an EMBL/GenBank/DDBJ whole genome shotgun (WGS) entry which is preliminary data.</text>
</comment>
<dbReference type="Proteomes" id="UP001275440">
    <property type="component" value="Unassembled WGS sequence"/>
</dbReference>
<gene>
    <name evidence="1" type="ORF">F8M49_01185</name>
</gene>
<dbReference type="EMBL" id="WBMO01000001">
    <property type="protein sequence ID" value="MDV2474365.1"/>
    <property type="molecule type" value="Genomic_DNA"/>
</dbReference>
<evidence type="ECO:0000313" key="1">
    <source>
        <dbReference type="EMBL" id="MDV2474365.1"/>
    </source>
</evidence>
<organism evidence="1 2">
    <name type="scientific">Rhodococcus zopfii</name>
    <dbReference type="NCBI Taxonomy" id="43772"/>
    <lineage>
        <taxon>Bacteria</taxon>
        <taxon>Bacillati</taxon>
        <taxon>Actinomycetota</taxon>
        <taxon>Actinomycetes</taxon>
        <taxon>Mycobacteriales</taxon>
        <taxon>Nocardiaceae</taxon>
        <taxon>Rhodococcus</taxon>
    </lineage>
</organism>
<proteinExistence type="predicted"/>
<keyword evidence="2" id="KW-1185">Reference proteome</keyword>